<gene>
    <name evidence="1" type="ORF">OIU85_007837</name>
</gene>
<evidence type="ECO:0000313" key="1">
    <source>
        <dbReference type="EMBL" id="KAJ6684186.1"/>
    </source>
</evidence>
<proteinExistence type="predicted"/>
<reference evidence="1" key="2">
    <citation type="journal article" date="2023" name="Int. J. Mol. Sci.">
        <title>De Novo Assembly and Annotation of 11 Diverse Shrub Willow (Salix) Genomes Reveals Novel Gene Organization in Sex-Linked Regions.</title>
        <authorList>
            <person name="Hyden B."/>
            <person name="Feng K."/>
            <person name="Yates T.B."/>
            <person name="Jawdy S."/>
            <person name="Cereghino C."/>
            <person name="Smart L.B."/>
            <person name="Muchero W."/>
        </authorList>
    </citation>
    <scope>NUCLEOTIDE SEQUENCE [LARGE SCALE GENOMIC DNA]</scope>
    <source>
        <tissue evidence="1">Shoot tip</tissue>
    </source>
</reference>
<accession>A0A9Q0P9S8</accession>
<dbReference type="Proteomes" id="UP001151529">
    <property type="component" value="Chromosome 17"/>
</dbReference>
<evidence type="ECO:0000313" key="2">
    <source>
        <dbReference type="Proteomes" id="UP001151529"/>
    </source>
</evidence>
<sequence length="120" mass="12983">MKEVSCQRSCSFSVRIWHRTSKAYSLQITNSVAQNFNGATECNGDSCELNDDGPSLDGDGGDQFLALLGFPRPGSSLALKRKGRRERGGTALAETRRGGADVVVVVTILENGEFLKEEVM</sequence>
<dbReference type="EMBL" id="JAPFFL010000013">
    <property type="protein sequence ID" value="KAJ6684186.1"/>
    <property type="molecule type" value="Genomic_DNA"/>
</dbReference>
<comment type="caution">
    <text evidence="1">The sequence shown here is derived from an EMBL/GenBank/DDBJ whole genome shotgun (WGS) entry which is preliminary data.</text>
</comment>
<keyword evidence="2" id="KW-1185">Reference proteome</keyword>
<organism evidence="1 2">
    <name type="scientific">Salix viminalis</name>
    <name type="common">Common osier</name>
    <name type="synonym">Basket willow</name>
    <dbReference type="NCBI Taxonomy" id="40686"/>
    <lineage>
        <taxon>Eukaryota</taxon>
        <taxon>Viridiplantae</taxon>
        <taxon>Streptophyta</taxon>
        <taxon>Embryophyta</taxon>
        <taxon>Tracheophyta</taxon>
        <taxon>Spermatophyta</taxon>
        <taxon>Magnoliopsida</taxon>
        <taxon>eudicotyledons</taxon>
        <taxon>Gunneridae</taxon>
        <taxon>Pentapetalae</taxon>
        <taxon>rosids</taxon>
        <taxon>fabids</taxon>
        <taxon>Malpighiales</taxon>
        <taxon>Salicaceae</taxon>
        <taxon>Saliceae</taxon>
        <taxon>Salix</taxon>
    </lineage>
</organism>
<dbReference type="AlphaFoldDB" id="A0A9Q0P9S8"/>
<reference evidence="1" key="1">
    <citation type="submission" date="2022-11" db="EMBL/GenBank/DDBJ databases">
        <authorList>
            <person name="Hyden B.L."/>
            <person name="Feng K."/>
            <person name="Yates T."/>
            <person name="Jawdy S."/>
            <person name="Smart L.B."/>
            <person name="Muchero W."/>
        </authorList>
    </citation>
    <scope>NUCLEOTIDE SEQUENCE</scope>
    <source>
        <tissue evidence="1">Shoot tip</tissue>
    </source>
</reference>
<name>A0A9Q0P9S8_SALVM</name>
<protein>
    <submittedName>
        <fullName evidence="1">Uncharacterized protein</fullName>
    </submittedName>
</protein>